<dbReference type="InterPro" id="IPR005828">
    <property type="entry name" value="MFS_sugar_transport-like"/>
</dbReference>
<dbReference type="PRINTS" id="PR00171">
    <property type="entry name" value="SUGRTRNSPORT"/>
</dbReference>
<organism evidence="13 14">
    <name type="scientific">Actinidia chinensis var. chinensis</name>
    <name type="common">Chinese soft-hair kiwi</name>
    <dbReference type="NCBI Taxonomy" id="1590841"/>
    <lineage>
        <taxon>Eukaryota</taxon>
        <taxon>Viridiplantae</taxon>
        <taxon>Streptophyta</taxon>
        <taxon>Embryophyta</taxon>
        <taxon>Tracheophyta</taxon>
        <taxon>Spermatophyta</taxon>
        <taxon>Magnoliopsida</taxon>
        <taxon>eudicotyledons</taxon>
        <taxon>Gunneridae</taxon>
        <taxon>Pentapetalae</taxon>
        <taxon>asterids</taxon>
        <taxon>Ericales</taxon>
        <taxon>Actinidiaceae</taxon>
        <taxon>Actinidia</taxon>
    </lineage>
</organism>
<accession>A0A2R6Q6C1</accession>
<feature type="transmembrane region" description="Helical" evidence="11">
    <location>
        <begin position="112"/>
        <end position="131"/>
    </location>
</feature>
<dbReference type="OrthoDB" id="5296287at2759"/>
<evidence type="ECO:0000256" key="7">
    <source>
        <dbReference type="ARBA" id="ARBA00022989"/>
    </source>
</evidence>
<keyword evidence="14" id="KW-1185">Reference proteome</keyword>
<evidence type="ECO:0000256" key="1">
    <source>
        <dbReference type="ARBA" id="ARBA00004141"/>
    </source>
</evidence>
<comment type="similarity">
    <text evidence="2 10">Belongs to the major facilitator superfamily. Sugar transporter (TC 2.A.1.1) family.</text>
</comment>
<evidence type="ECO:0000256" key="8">
    <source>
        <dbReference type="ARBA" id="ARBA00023136"/>
    </source>
</evidence>
<evidence type="ECO:0000259" key="12">
    <source>
        <dbReference type="PROSITE" id="PS50850"/>
    </source>
</evidence>
<feature type="transmembrane region" description="Helical" evidence="11">
    <location>
        <begin position="455"/>
        <end position="474"/>
    </location>
</feature>
<keyword evidence="6" id="KW-0769">Symport</keyword>
<dbReference type="Pfam" id="PF00083">
    <property type="entry name" value="Sugar_tr"/>
    <property type="match status" value="1"/>
</dbReference>
<dbReference type="PANTHER" id="PTHR23500">
    <property type="entry name" value="SOLUTE CARRIER FAMILY 2, FACILITATED GLUCOSE TRANSPORTER"/>
    <property type="match status" value="1"/>
</dbReference>
<feature type="transmembrane region" description="Helical" evidence="11">
    <location>
        <begin position="18"/>
        <end position="38"/>
    </location>
</feature>
<dbReference type="Proteomes" id="UP000241394">
    <property type="component" value="Chromosome LG19"/>
</dbReference>
<proteinExistence type="inferred from homology"/>
<evidence type="ECO:0000256" key="6">
    <source>
        <dbReference type="ARBA" id="ARBA00022847"/>
    </source>
</evidence>
<keyword evidence="5 11" id="KW-0812">Transmembrane</keyword>
<evidence type="ECO:0000256" key="4">
    <source>
        <dbReference type="ARBA" id="ARBA00022597"/>
    </source>
</evidence>
<dbReference type="InterPro" id="IPR036259">
    <property type="entry name" value="MFS_trans_sf"/>
</dbReference>
<evidence type="ECO:0000256" key="2">
    <source>
        <dbReference type="ARBA" id="ARBA00010992"/>
    </source>
</evidence>
<comment type="caution">
    <text evidence="13">The sequence shown here is derived from an EMBL/GenBank/DDBJ whole genome shotgun (WGS) entry which is preliminary data.</text>
</comment>
<dbReference type="InParanoid" id="A0A2R6Q6C1"/>
<dbReference type="FunFam" id="1.20.1250.20:FF:000002">
    <property type="entry name" value="Sugar transport protein 13"/>
    <property type="match status" value="1"/>
</dbReference>
<dbReference type="Gramene" id="PSS02811">
    <property type="protein sequence ID" value="PSS02811"/>
    <property type="gene ID" value="CEY00_Acc33763"/>
</dbReference>
<dbReference type="SUPFAM" id="SSF103473">
    <property type="entry name" value="MFS general substrate transporter"/>
    <property type="match status" value="1"/>
</dbReference>
<dbReference type="GO" id="GO:0015293">
    <property type="term" value="F:symporter activity"/>
    <property type="evidence" value="ECO:0007669"/>
    <property type="project" value="UniProtKB-KW"/>
</dbReference>
<dbReference type="InterPro" id="IPR020846">
    <property type="entry name" value="MFS_dom"/>
</dbReference>
<feature type="transmembrane region" description="Helical" evidence="11">
    <location>
        <begin position="199"/>
        <end position="221"/>
    </location>
</feature>
<dbReference type="PROSITE" id="PS50850">
    <property type="entry name" value="MFS"/>
    <property type="match status" value="1"/>
</dbReference>
<evidence type="ECO:0000313" key="13">
    <source>
        <dbReference type="EMBL" id="PSS02811.1"/>
    </source>
</evidence>
<keyword evidence="3 10" id="KW-0813">Transport</keyword>
<dbReference type="PROSITE" id="PS00217">
    <property type="entry name" value="SUGAR_TRANSPORT_2"/>
    <property type="match status" value="1"/>
</dbReference>
<dbReference type="InterPro" id="IPR044778">
    <property type="entry name" value="MFS_STP/MST-like_plant"/>
</dbReference>
<dbReference type="InterPro" id="IPR003663">
    <property type="entry name" value="Sugar/inositol_transpt"/>
</dbReference>
<dbReference type="CDD" id="cd17361">
    <property type="entry name" value="MFS_STP"/>
    <property type="match status" value="1"/>
</dbReference>
<comment type="subcellular location">
    <subcellularLocation>
        <location evidence="1">Membrane</location>
        <topology evidence="1">Multi-pass membrane protein</topology>
    </subcellularLocation>
</comment>
<evidence type="ECO:0000313" key="14">
    <source>
        <dbReference type="Proteomes" id="UP000241394"/>
    </source>
</evidence>
<name>A0A2R6Q6C1_ACTCC</name>
<dbReference type="GO" id="GO:0015145">
    <property type="term" value="F:monosaccharide transmembrane transporter activity"/>
    <property type="evidence" value="ECO:0007669"/>
    <property type="project" value="InterPro"/>
</dbReference>
<reference evidence="13 14" key="1">
    <citation type="submission" date="2017-07" db="EMBL/GenBank/DDBJ databases">
        <title>An improved, manually edited Actinidia chinensis var. chinensis (kiwifruit) genome highlights the challenges associated with draft genomes and gene prediction in plants.</title>
        <authorList>
            <person name="Pilkington S."/>
            <person name="Crowhurst R."/>
            <person name="Hilario E."/>
            <person name="Nardozza S."/>
            <person name="Fraser L."/>
            <person name="Peng Y."/>
            <person name="Gunaseelan K."/>
            <person name="Simpson R."/>
            <person name="Tahir J."/>
            <person name="Deroles S."/>
            <person name="Templeton K."/>
            <person name="Luo Z."/>
            <person name="Davy M."/>
            <person name="Cheng C."/>
            <person name="Mcneilage M."/>
            <person name="Scaglione D."/>
            <person name="Liu Y."/>
            <person name="Zhang Q."/>
            <person name="Datson P."/>
            <person name="De Silva N."/>
            <person name="Gardiner S."/>
            <person name="Bassett H."/>
            <person name="Chagne D."/>
            <person name="Mccallum J."/>
            <person name="Dzierzon H."/>
            <person name="Deng C."/>
            <person name="Wang Y.-Y."/>
            <person name="Barron N."/>
            <person name="Manako K."/>
            <person name="Bowen J."/>
            <person name="Foster T."/>
            <person name="Erridge Z."/>
            <person name="Tiffin H."/>
            <person name="Waite C."/>
            <person name="Davies K."/>
            <person name="Grierson E."/>
            <person name="Laing W."/>
            <person name="Kirk R."/>
            <person name="Chen X."/>
            <person name="Wood M."/>
            <person name="Montefiori M."/>
            <person name="Brummell D."/>
            <person name="Schwinn K."/>
            <person name="Catanach A."/>
            <person name="Fullerton C."/>
            <person name="Li D."/>
            <person name="Meiyalaghan S."/>
            <person name="Nieuwenhuizen N."/>
            <person name="Read N."/>
            <person name="Prakash R."/>
            <person name="Hunter D."/>
            <person name="Zhang H."/>
            <person name="Mckenzie M."/>
            <person name="Knabel M."/>
            <person name="Harris A."/>
            <person name="Allan A."/>
            <person name="Chen A."/>
            <person name="Janssen B."/>
            <person name="Plunkett B."/>
            <person name="Dwamena C."/>
            <person name="Voogd C."/>
            <person name="Leif D."/>
            <person name="Lafferty D."/>
            <person name="Souleyre E."/>
            <person name="Varkonyi-Gasic E."/>
            <person name="Gambi F."/>
            <person name="Hanley J."/>
            <person name="Yao J.-L."/>
            <person name="Cheung J."/>
            <person name="David K."/>
            <person name="Warren B."/>
            <person name="Marsh K."/>
            <person name="Snowden K."/>
            <person name="Lin-Wang K."/>
            <person name="Brian L."/>
            <person name="Martinez-Sanchez M."/>
            <person name="Wang M."/>
            <person name="Ileperuma N."/>
            <person name="Macnee N."/>
            <person name="Campin R."/>
            <person name="Mcatee P."/>
            <person name="Drummond R."/>
            <person name="Espley R."/>
            <person name="Ireland H."/>
            <person name="Wu R."/>
            <person name="Atkinson R."/>
            <person name="Karunairetnam S."/>
            <person name="Bulley S."/>
            <person name="Chunkath S."/>
            <person name="Hanley Z."/>
            <person name="Storey R."/>
            <person name="Thrimawithana A."/>
            <person name="Thomson S."/>
            <person name="David C."/>
            <person name="Testolin R."/>
        </authorList>
    </citation>
    <scope>NUCLEOTIDE SEQUENCE [LARGE SCALE GENOMIC DNA]</scope>
    <source>
        <strain evidence="14">cv. Red5</strain>
        <tissue evidence="13">Young leaf</tissue>
    </source>
</reference>
<feature type="transmembrane region" description="Helical" evidence="11">
    <location>
        <begin position="321"/>
        <end position="343"/>
    </location>
</feature>
<protein>
    <submittedName>
        <fullName evidence="13">Sugar transport protein</fullName>
    </submittedName>
</protein>
<comment type="similarity">
    <text evidence="9">Belongs to the major facilitator superfamily. Phosphate:H(+) symporter (TC 2.A.1.9) family.</text>
</comment>
<feature type="domain" description="Major facilitator superfamily (MFS) profile" evidence="12">
    <location>
        <begin position="25"/>
        <end position="477"/>
    </location>
</feature>
<dbReference type="GO" id="GO:0016020">
    <property type="term" value="C:membrane"/>
    <property type="evidence" value="ECO:0007669"/>
    <property type="project" value="UniProtKB-SubCell"/>
</dbReference>
<feature type="transmembrane region" description="Helical" evidence="11">
    <location>
        <begin position="423"/>
        <end position="443"/>
    </location>
</feature>
<gene>
    <name evidence="13" type="ORF">CEY00_Acc33763</name>
</gene>
<feature type="transmembrane region" description="Helical" evidence="11">
    <location>
        <begin position="87"/>
        <end position="105"/>
    </location>
</feature>
<feature type="transmembrane region" description="Helical" evidence="11">
    <location>
        <begin position="285"/>
        <end position="309"/>
    </location>
</feature>
<keyword evidence="8 11" id="KW-0472">Membrane</keyword>
<feature type="transmembrane region" description="Helical" evidence="11">
    <location>
        <begin position="350"/>
        <end position="374"/>
    </location>
</feature>
<feature type="transmembrane region" description="Helical" evidence="11">
    <location>
        <begin position="137"/>
        <end position="158"/>
    </location>
</feature>
<keyword evidence="4 13" id="KW-0762">Sugar transport</keyword>
<evidence type="ECO:0000256" key="9">
    <source>
        <dbReference type="ARBA" id="ARBA00044504"/>
    </source>
</evidence>
<feature type="transmembrane region" description="Helical" evidence="11">
    <location>
        <begin position="386"/>
        <end position="411"/>
    </location>
</feature>
<dbReference type="AlphaFoldDB" id="A0A2R6Q6C1"/>
<reference evidence="14" key="2">
    <citation type="journal article" date="2018" name="BMC Genomics">
        <title>A manually annotated Actinidia chinensis var. chinensis (kiwifruit) genome highlights the challenges associated with draft genomes and gene prediction in plants.</title>
        <authorList>
            <person name="Pilkington S.M."/>
            <person name="Crowhurst R."/>
            <person name="Hilario E."/>
            <person name="Nardozza S."/>
            <person name="Fraser L."/>
            <person name="Peng Y."/>
            <person name="Gunaseelan K."/>
            <person name="Simpson R."/>
            <person name="Tahir J."/>
            <person name="Deroles S.C."/>
            <person name="Templeton K."/>
            <person name="Luo Z."/>
            <person name="Davy M."/>
            <person name="Cheng C."/>
            <person name="McNeilage M."/>
            <person name="Scaglione D."/>
            <person name="Liu Y."/>
            <person name="Zhang Q."/>
            <person name="Datson P."/>
            <person name="De Silva N."/>
            <person name="Gardiner S.E."/>
            <person name="Bassett H."/>
            <person name="Chagne D."/>
            <person name="McCallum J."/>
            <person name="Dzierzon H."/>
            <person name="Deng C."/>
            <person name="Wang Y.Y."/>
            <person name="Barron L."/>
            <person name="Manako K."/>
            <person name="Bowen J."/>
            <person name="Foster T.M."/>
            <person name="Erridge Z.A."/>
            <person name="Tiffin H."/>
            <person name="Waite C.N."/>
            <person name="Davies K.M."/>
            <person name="Grierson E.P."/>
            <person name="Laing W.A."/>
            <person name="Kirk R."/>
            <person name="Chen X."/>
            <person name="Wood M."/>
            <person name="Montefiori M."/>
            <person name="Brummell D.A."/>
            <person name="Schwinn K.E."/>
            <person name="Catanach A."/>
            <person name="Fullerton C."/>
            <person name="Li D."/>
            <person name="Meiyalaghan S."/>
            <person name="Nieuwenhuizen N."/>
            <person name="Read N."/>
            <person name="Prakash R."/>
            <person name="Hunter D."/>
            <person name="Zhang H."/>
            <person name="McKenzie M."/>
            <person name="Knabel M."/>
            <person name="Harris A."/>
            <person name="Allan A.C."/>
            <person name="Gleave A."/>
            <person name="Chen A."/>
            <person name="Janssen B.J."/>
            <person name="Plunkett B."/>
            <person name="Ampomah-Dwamena C."/>
            <person name="Voogd C."/>
            <person name="Leif D."/>
            <person name="Lafferty D."/>
            <person name="Souleyre E.J.F."/>
            <person name="Varkonyi-Gasic E."/>
            <person name="Gambi F."/>
            <person name="Hanley J."/>
            <person name="Yao J.L."/>
            <person name="Cheung J."/>
            <person name="David K.M."/>
            <person name="Warren B."/>
            <person name="Marsh K."/>
            <person name="Snowden K.C."/>
            <person name="Lin-Wang K."/>
            <person name="Brian L."/>
            <person name="Martinez-Sanchez M."/>
            <person name="Wang M."/>
            <person name="Ileperuma N."/>
            <person name="Macnee N."/>
            <person name="Campin R."/>
            <person name="McAtee P."/>
            <person name="Drummond R.S.M."/>
            <person name="Espley R.V."/>
            <person name="Ireland H.S."/>
            <person name="Wu R."/>
            <person name="Atkinson R.G."/>
            <person name="Karunairetnam S."/>
            <person name="Bulley S."/>
            <person name="Chunkath S."/>
            <person name="Hanley Z."/>
            <person name="Storey R."/>
            <person name="Thrimawithana A.H."/>
            <person name="Thomson S."/>
            <person name="David C."/>
            <person name="Testolin R."/>
            <person name="Huang H."/>
            <person name="Hellens R.P."/>
            <person name="Schaffer R.J."/>
        </authorList>
    </citation>
    <scope>NUCLEOTIDE SEQUENCE [LARGE SCALE GENOMIC DNA]</scope>
    <source>
        <strain evidence="14">cv. Red5</strain>
    </source>
</reference>
<dbReference type="OMA" id="YTSRGQF"/>
<dbReference type="NCBIfam" id="TIGR00879">
    <property type="entry name" value="SP"/>
    <property type="match status" value="1"/>
</dbReference>
<evidence type="ECO:0000256" key="5">
    <source>
        <dbReference type="ARBA" id="ARBA00022692"/>
    </source>
</evidence>
<feature type="transmembrane region" description="Helical" evidence="11">
    <location>
        <begin position="170"/>
        <end position="193"/>
    </location>
</feature>
<dbReference type="STRING" id="1590841.A0A2R6Q6C1"/>
<sequence>MEEEEVGSSGQVCAEGRLTTSVVIICIIAASAGLMFGYDVGVSGGVTTMEPFLKEFFPLVLKNMAEAGTKQDVYCIFDSPVLTAFTSSLYIAGLVSSLVAGLVMTSAGRKGTLIISGIVFLIGSALNAFALRVEMLILGRIFLGFGVGFANQAAPVYLSEMAPPKWRGALTTAFQFFLSFGVVIATLINFLVAPLGEQSWRVALGFAALPATIMTVGALFIPDTPSSLIQRGKVHAARESLSQVRGIDSDNEAELNDLISSNEEAKATRQPPYKLMFHQRYRPHLVLTVAIGLFQQLTGINMVAFYAPVLFRTFGSNGGSALLGAMILGLVNCGSALVSTYLVDRTGRRFLYFEGAVQIIICQVAIACLLAVKIGVSGTELTNREAVVMLILMCGISAAFGWSWGPLTWVIPSEILPLEVRPAGQAICIAANFALTFFLAQISMTMLCHLKYGVFLLYASLVLAMTVFLVLFLPETKGIRPRSMDAVWKEHWYWHRFVDEPSEYMKGGAIFCCHDQ</sequence>
<dbReference type="Gene3D" id="1.20.1250.20">
    <property type="entry name" value="MFS general substrate transporter like domains"/>
    <property type="match status" value="1"/>
</dbReference>
<evidence type="ECO:0000256" key="10">
    <source>
        <dbReference type="RuleBase" id="RU003346"/>
    </source>
</evidence>
<dbReference type="InterPro" id="IPR005829">
    <property type="entry name" value="Sugar_transporter_CS"/>
</dbReference>
<dbReference type="InterPro" id="IPR045262">
    <property type="entry name" value="STP/PLT_plant"/>
</dbReference>
<dbReference type="PANTHER" id="PTHR23500:SF44">
    <property type="entry name" value="SUGAR TRANSPORT PROTEIN 5"/>
    <property type="match status" value="1"/>
</dbReference>
<dbReference type="EMBL" id="NKQK01000019">
    <property type="protein sequence ID" value="PSS02811.1"/>
    <property type="molecule type" value="Genomic_DNA"/>
</dbReference>
<keyword evidence="7 11" id="KW-1133">Transmembrane helix</keyword>
<evidence type="ECO:0000256" key="11">
    <source>
        <dbReference type="SAM" id="Phobius"/>
    </source>
</evidence>
<evidence type="ECO:0000256" key="3">
    <source>
        <dbReference type="ARBA" id="ARBA00022448"/>
    </source>
</evidence>